<reference evidence="2" key="1">
    <citation type="submission" date="2018-05" db="EMBL/GenBank/DDBJ databases">
        <authorList>
            <person name="Lanie J.A."/>
            <person name="Ng W.-L."/>
            <person name="Kazmierczak K.M."/>
            <person name="Andrzejewski T.M."/>
            <person name="Davidsen T.M."/>
            <person name="Wayne K.J."/>
            <person name="Tettelin H."/>
            <person name="Glass J.I."/>
            <person name="Rusch D."/>
            <person name="Podicherti R."/>
            <person name="Tsui H.-C.T."/>
            <person name="Winkler M.E."/>
        </authorList>
    </citation>
    <scope>NUCLEOTIDE SEQUENCE</scope>
</reference>
<feature type="domain" description="PhoU" evidence="1">
    <location>
        <begin position="6"/>
        <end position="55"/>
    </location>
</feature>
<accession>A0A383CAD9</accession>
<gene>
    <name evidence="2" type="ORF">METZ01_LOCUS481422</name>
</gene>
<evidence type="ECO:0000259" key="1">
    <source>
        <dbReference type="Pfam" id="PF01895"/>
    </source>
</evidence>
<feature type="non-terminal residue" evidence="2">
    <location>
        <position position="1"/>
    </location>
</feature>
<proteinExistence type="predicted"/>
<sequence length="60" mass="6996">DRLEIIVNITRNKIRKYYLQRVEKGEVKIQAGMIYINLIHSLEKIGDHVFNITEAITGVK</sequence>
<dbReference type="AlphaFoldDB" id="A0A383CAD9"/>
<dbReference type="Gene3D" id="1.20.58.220">
    <property type="entry name" value="Phosphate transport system protein phou homolog 2, domain 2"/>
    <property type="match status" value="1"/>
</dbReference>
<protein>
    <recommendedName>
        <fullName evidence="1">PhoU domain-containing protein</fullName>
    </recommendedName>
</protein>
<evidence type="ECO:0000313" key="2">
    <source>
        <dbReference type="EMBL" id="SVE28568.1"/>
    </source>
</evidence>
<dbReference type="SUPFAM" id="SSF109755">
    <property type="entry name" value="PhoU-like"/>
    <property type="match status" value="1"/>
</dbReference>
<name>A0A383CAD9_9ZZZZ</name>
<dbReference type="InterPro" id="IPR026022">
    <property type="entry name" value="PhoU_dom"/>
</dbReference>
<dbReference type="Pfam" id="PF01895">
    <property type="entry name" value="PhoU"/>
    <property type="match status" value="1"/>
</dbReference>
<dbReference type="EMBL" id="UINC01206781">
    <property type="protein sequence ID" value="SVE28568.1"/>
    <property type="molecule type" value="Genomic_DNA"/>
</dbReference>
<organism evidence="2">
    <name type="scientific">marine metagenome</name>
    <dbReference type="NCBI Taxonomy" id="408172"/>
    <lineage>
        <taxon>unclassified sequences</taxon>
        <taxon>metagenomes</taxon>
        <taxon>ecological metagenomes</taxon>
    </lineage>
</organism>
<dbReference type="InterPro" id="IPR038078">
    <property type="entry name" value="PhoU-like_sf"/>
</dbReference>